<keyword evidence="4" id="KW-1133">Transmembrane helix</keyword>
<dbReference type="PRINTS" id="PR00463">
    <property type="entry name" value="EP450I"/>
</dbReference>
<dbReference type="GO" id="GO:0010241">
    <property type="term" value="P:ent-kaurene oxidation to kaurenoic acid"/>
    <property type="evidence" value="ECO:0000318"/>
    <property type="project" value="GO_Central"/>
</dbReference>
<dbReference type="InterPro" id="IPR036396">
    <property type="entry name" value="Cyt_P450_sf"/>
</dbReference>
<dbReference type="EMBL" id="GL377616">
    <property type="protein sequence ID" value="EFJ16968.1"/>
    <property type="molecule type" value="Genomic_DNA"/>
</dbReference>
<dbReference type="InParanoid" id="D8SF27"/>
<proteinExistence type="inferred from homology"/>
<dbReference type="GO" id="GO:0020037">
    <property type="term" value="F:heme binding"/>
    <property type="evidence" value="ECO:0007669"/>
    <property type="project" value="InterPro"/>
</dbReference>
<dbReference type="GO" id="GO:0009707">
    <property type="term" value="C:chloroplast outer membrane"/>
    <property type="evidence" value="ECO:0000318"/>
    <property type="project" value="GO_Central"/>
</dbReference>
<dbReference type="GO" id="GO:0016709">
    <property type="term" value="F:oxidoreductase activity, acting on paired donors, with incorporation or reduction of molecular oxygen, NAD(P)H as one donor, and incorporation of one atom of oxygen"/>
    <property type="evidence" value="ECO:0000318"/>
    <property type="project" value="GO_Central"/>
</dbReference>
<dbReference type="GO" id="GO:0019825">
    <property type="term" value="F:oxygen binding"/>
    <property type="evidence" value="ECO:0007669"/>
    <property type="project" value="EnsemblPlants"/>
</dbReference>
<dbReference type="GO" id="GO:0052615">
    <property type="term" value="F:ent-kaurene oxidase activity"/>
    <property type="evidence" value="ECO:0007669"/>
    <property type="project" value="InterPro"/>
</dbReference>
<dbReference type="HOGENOM" id="CLU_001570_4_0_1"/>
<organism evidence="7">
    <name type="scientific">Selaginella moellendorffii</name>
    <name type="common">Spikemoss</name>
    <dbReference type="NCBI Taxonomy" id="88036"/>
    <lineage>
        <taxon>Eukaryota</taxon>
        <taxon>Viridiplantae</taxon>
        <taxon>Streptophyta</taxon>
        <taxon>Embryophyta</taxon>
        <taxon>Tracheophyta</taxon>
        <taxon>Lycopodiopsida</taxon>
        <taxon>Selaginellales</taxon>
        <taxon>Selaginellaceae</taxon>
        <taxon>Selaginella</taxon>
    </lineage>
</organism>
<name>D8SF27_SELML</name>
<evidence type="ECO:0000256" key="1">
    <source>
        <dbReference type="ARBA" id="ARBA00004167"/>
    </source>
</evidence>
<protein>
    <submittedName>
        <fullName evidence="6">Ent-kaurene oxidase</fullName>
    </submittedName>
</protein>
<keyword evidence="7" id="KW-1185">Reference proteome</keyword>
<keyword evidence="5" id="KW-0472">Membrane</keyword>
<dbReference type="InterPro" id="IPR001128">
    <property type="entry name" value="Cyt_P450"/>
</dbReference>
<dbReference type="OMA" id="TEEHLPW"/>
<dbReference type="InterPro" id="IPR044225">
    <property type="entry name" value="KO_chloroplastic"/>
</dbReference>
<keyword evidence="3" id="KW-0812">Transmembrane</keyword>
<reference evidence="6 7" key="1">
    <citation type="journal article" date="2011" name="Science">
        <title>The Selaginella genome identifies genetic changes associated with the evolution of vascular plants.</title>
        <authorList>
            <person name="Banks J.A."/>
            <person name="Nishiyama T."/>
            <person name="Hasebe M."/>
            <person name="Bowman J.L."/>
            <person name="Gribskov M."/>
            <person name="dePamphilis C."/>
            <person name="Albert V.A."/>
            <person name="Aono N."/>
            <person name="Aoyama T."/>
            <person name="Ambrose B.A."/>
            <person name="Ashton N.W."/>
            <person name="Axtell M.J."/>
            <person name="Barker E."/>
            <person name="Barker M.S."/>
            <person name="Bennetzen J.L."/>
            <person name="Bonawitz N.D."/>
            <person name="Chapple C."/>
            <person name="Cheng C."/>
            <person name="Correa L.G."/>
            <person name="Dacre M."/>
            <person name="DeBarry J."/>
            <person name="Dreyer I."/>
            <person name="Elias M."/>
            <person name="Engstrom E.M."/>
            <person name="Estelle M."/>
            <person name="Feng L."/>
            <person name="Finet C."/>
            <person name="Floyd S.K."/>
            <person name="Frommer W.B."/>
            <person name="Fujita T."/>
            <person name="Gramzow L."/>
            <person name="Gutensohn M."/>
            <person name="Harholt J."/>
            <person name="Hattori M."/>
            <person name="Heyl A."/>
            <person name="Hirai T."/>
            <person name="Hiwatashi Y."/>
            <person name="Ishikawa M."/>
            <person name="Iwata M."/>
            <person name="Karol K.G."/>
            <person name="Koehler B."/>
            <person name="Kolukisaoglu U."/>
            <person name="Kubo M."/>
            <person name="Kurata T."/>
            <person name="Lalonde S."/>
            <person name="Li K."/>
            <person name="Li Y."/>
            <person name="Litt A."/>
            <person name="Lyons E."/>
            <person name="Manning G."/>
            <person name="Maruyama T."/>
            <person name="Michael T.P."/>
            <person name="Mikami K."/>
            <person name="Miyazaki S."/>
            <person name="Morinaga S."/>
            <person name="Murata T."/>
            <person name="Mueller-Roeber B."/>
            <person name="Nelson D.R."/>
            <person name="Obara M."/>
            <person name="Oguri Y."/>
            <person name="Olmstead R.G."/>
            <person name="Onodera N."/>
            <person name="Petersen B.L."/>
            <person name="Pils B."/>
            <person name="Prigge M."/>
            <person name="Rensing S.A."/>
            <person name="Riano-Pachon D.M."/>
            <person name="Roberts A.W."/>
            <person name="Sato Y."/>
            <person name="Scheller H.V."/>
            <person name="Schulz B."/>
            <person name="Schulz C."/>
            <person name="Shakirov E.V."/>
            <person name="Shibagaki N."/>
            <person name="Shinohara N."/>
            <person name="Shippen D.E."/>
            <person name="Soerensen I."/>
            <person name="Sotooka R."/>
            <person name="Sugimoto N."/>
            <person name="Sugita M."/>
            <person name="Sumikawa N."/>
            <person name="Tanurdzic M."/>
            <person name="Theissen G."/>
            <person name="Ulvskov P."/>
            <person name="Wakazuki S."/>
            <person name="Weng J.K."/>
            <person name="Willats W.W."/>
            <person name="Wipf D."/>
            <person name="Wolf P.G."/>
            <person name="Yang L."/>
            <person name="Zimmer A.D."/>
            <person name="Zhu Q."/>
            <person name="Mitros T."/>
            <person name="Hellsten U."/>
            <person name="Loque D."/>
            <person name="Otillar R."/>
            <person name="Salamov A."/>
            <person name="Schmutz J."/>
            <person name="Shapiro H."/>
            <person name="Lindquist E."/>
            <person name="Lucas S."/>
            <person name="Rokhsar D."/>
            <person name="Grigoriev I.V."/>
        </authorList>
    </citation>
    <scope>NUCLEOTIDE SEQUENCE [LARGE SCALE GENOMIC DNA]</scope>
</reference>
<dbReference type="GO" id="GO:0009686">
    <property type="term" value="P:gibberellin biosynthetic process"/>
    <property type="evidence" value="ECO:0000318"/>
    <property type="project" value="GO_Central"/>
</dbReference>
<evidence type="ECO:0000256" key="3">
    <source>
        <dbReference type="ARBA" id="ARBA00022692"/>
    </source>
</evidence>
<evidence type="ECO:0000256" key="2">
    <source>
        <dbReference type="ARBA" id="ARBA00010617"/>
    </source>
</evidence>
<dbReference type="GO" id="GO:0005506">
    <property type="term" value="F:iron ion binding"/>
    <property type="evidence" value="ECO:0007669"/>
    <property type="project" value="InterPro"/>
</dbReference>
<dbReference type="Gene3D" id="1.10.630.10">
    <property type="entry name" value="Cytochrome P450"/>
    <property type="match status" value="1"/>
</dbReference>
<evidence type="ECO:0000313" key="7">
    <source>
        <dbReference type="Proteomes" id="UP000001514"/>
    </source>
</evidence>
<dbReference type="eggNOG" id="KOG0156">
    <property type="taxonomic scope" value="Eukaryota"/>
</dbReference>
<sequence length="497" mass="57262">MAKSDLDQAFSEFATGSFLPPAATGAASVAILHKHASKRRNKLPPGVYRSIDGFFSVYGIKFDCVWQRLPFVGNLLQMTVERPHRKLTTWSNEYGPIYTIRTGQKYQVIVSSPELAREVVNSIFHGKAITRWWQALVAKYSSISNRDLGSNITILTRNRKIVAMSDYDERYRMLKRMMVNNLLGQTSQKSFRGHREKYLYIALDGLFDELRRLPGSTGHVNARDCILNFSSVKECTRQVFGRDIERVSVLKLGMEVTRWEIYRTLVQNLMKASVQIDWRNFFPSLKWIPNRKFEDGIYRVERKRSAVTKALMEQHRELSRSQQRDKCYCGVLLDNESHFSKDELLLAAWEPIIESSDTTLVTSEWALYELARAPKLQEKLYDEIKRVVGDEHMSEDDLPNLPFLNVVIKETLRKYSPVPILPPRYIHEICAGIAQAFYVVPMIIASLVQHFEWSLPQGDMDKKNVLEDTATQKLEPLQACAKPRVPRRLAGNAQKVK</sequence>
<dbReference type="AlphaFoldDB" id="D8SF27"/>
<evidence type="ECO:0000256" key="4">
    <source>
        <dbReference type="ARBA" id="ARBA00022989"/>
    </source>
</evidence>
<evidence type="ECO:0000256" key="5">
    <source>
        <dbReference type="ARBA" id="ARBA00023136"/>
    </source>
</evidence>
<comment type="similarity">
    <text evidence="2">Belongs to the cytochrome P450 family.</text>
</comment>
<accession>D8SF27</accession>
<dbReference type="Pfam" id="PF00067">
    <property type="entry name" value="p450"/>
    <property type="match status" value="1"/>
</dbReference>
<dbReference type="STRING" id="88036.D8SF27"/>
<dbReference type="PANTHER" id="PTHR47283:SF1">
    <property type="entry name" value="ENT-KAURENE OXIDASE, CHLOROPLASTIC"/>
    <property type="match status" value="1"/>
</dbReference>
<dbReference type="InterPro" id="IPR002401">
    <property type="entry name" value="Cyt_P450_E_grp-I"/>
</dbReference>
<dbReference type="FunCoup" id="D8SF27">
    <property type="interactions" value="1276"/>
</dbReference>
<gene>
    <name evidence="6" type="primary">CYP701C2</name>
    <name evidence="6" type="ORF">SELMODRAFT_421373</name>
</gene>
<dbReference type="Gramene" id="EFJ16968">
    <property type="protein sequence ID" value="EFJ16968"/>
    <property type="gene ID" value="SELMODRAFT_421373"/>
</dbReference>
<dbReference type="Proteomes" id="UP000001514">
    <property type="component" value="Unassembled WGS sequence"/>
</dbReference>
<dbReference type="KEGG" id="smo:SELMODRAFT_421373"/>
<comment type="subcellular location">
    <subcellularLocation>
        <location evidence="1">Membrane</location>
        <topology evidence="1">Single-pass membrane protein</topology>
    </subcellularLocation>
</comment>
<dbReference type="SUPFAM" id="SSF48264">
    <property type="entry name" value="Cytochrome P450"/>
    <property type="match status" value="1"/>
</dbReference>
<evidence type="ECO:0000313" key="6">
    <source>
        <dbReference type="EMBL" id="EFJ16968.1"/>
    </source>
</evidence>
<dbReference type="PANTHER" id="PTHR47283">
    <property type="entry name" value="ENT-KAURENE OXIDASE, CHLOROPLASTIC"/>
    <property type="match status" value="1"/>
</dbReference>